<dbReference type="AlphaFoldDB" id="A0A5P8WB10"/>
<feature type="transmembrane region" description="Helical" evidence="1">
    <location>
        <begin position="56"/>
        <end position="80"/>
    </location>
</feature>
<keyword evidence="1" id="KW-0812">Transmembrane</keyword>
<protein>
    <submittedName>
        <fullName evidence="2">Uncharacterized protein</fullName>
    </submittedName>
</protein>
<name>A0A5P8WB10_9NOSO</name>
<dbReference type="EMBL" id="CP045227">
    <property type="protein sequence ID" value="QFS49741.1"/>
    <property type="molecule type" value="Genomic_DNA"/>
</dbReference>
<reference evidence="2 3" key="1">
    <citation type="submission" date="2019-10" db="EMBL/GenBank/DDBJ databases">
        <title>Genomic and transcriptomic insights into the perfect genentic adaptation of a filamentous nitrogen-fixing cyanobacterium to rice fields.</title>
        <authorList>
            <person name="Chen Z."/>
        </authorList>
    </citation>
    <scope>NUCLEOTIDE SEQUENCE [LARGE SCALE GENOMIC DNA]</scope>
    <source>
        <strain evidence="2">CCNUC1</strain>
    </source>
</reference>
<keyword evidence="1" id="KW-0472">Membrane</keyword>
<dbReference type="KEGG" id="nsh:GXM_07235"/>
<dbReference type="RefSeq" id="WP_194198941.1">
    <property type="nucleotide sequence ID" value="NZ_CP045227.1"/>
</dbReference>
<dbReference type="Proteomes" id="UP000326678">
    <property type="component" value="Chromosome Gxm2"/>
</dbReference>
<accession>A0A5P8WB10</accession>
<evidence type="ECO:0000256" key="1">
    <source>
        <dbReference type="SAM" id="Phobius"/>
    </source>
</evidence>
<gene>
    <name evidence="2" type="ORF">GXM_07235</name>
</gene>
<evidence type="ECO:0000313" key="3">
    <source>
        <dbReference type="Proteomes" id="UP000326678"/>
    </source>
</evidence>
<evidence type="ECO:0000313" key="2">
    <source>
        <dbReference type="EMBL" id="QFS49741.1"/>
    </source>
</evidence>
<keyword evidence="3" id="KW-1185">Reference proteome</keyword>
<proteinExistence type="predicted"/>
<organism evidence="2 3">
    <name type="scientific">Nostoc sphaeroides CCNUC1</name>
    <dbReference type="NCBI Taxonomy" id="2653204"/>
    <lineage>
        <taxon>Bacteria</taxon>
        <taxon>Bacillati</taxon>
        <taxon>Cyanobacteriota</taxon>
        <taxon>Cyanophyceae</taxon>
        <taxon>Nostocales</taxon>
        <taxon>Nostocaceae</taxon>
        <taxon>Nostoc</taxon>
    </lineage>
</organism>
<keyword evidence="1" id="KW-1133">Transmembrane helix</keyword>
<sequence>MLLTILLAQSTGQQPGQNTGTTNSGEIVDGAIDGADLIVKSFANDWAELASGTSSIYTAVVAVSMLVAVVLVSFASLGWYRKSGRPHHVNKQSLFSIG</sequence>